<evidence type="ECO:0000313" key="3">
    <source>
        <dbReference type="Proteomes" id="UP000317316"/>
    </source>
</evidence>
<name>A0A544T396_9BACI</name>
<comment type="caution">
    <text evidence="2">The sequence shown here is derived from an EMBL/GenBank/DDBJ whole genome shotgun (WGS) entry which is preliminary data.</text>
</comment>
<keyword evidence="3" id="KW-1185">Reference proteome</keyword>
<protein>
    <submittedName>
        <fullName evidence="2">GntP family permease</fullName>
    </submittedName>
</protein>
<dbReference type="PANTHER" id="PTHR30354">
    <property type="entry name" value="GNT FAMILY GLUCONATE TRANSPORTER"/>
    <property type="match status" value="1"/>
</dbReference>
<keyword evidence="1" id="KW-1133">Transmembrane helix</keyword>
<proteinExistence type="predicted"/>
<sequence>MVIAFIGFFLGLGLLMYFTMRGMNIIFAALIASIVVALTNHLSLEKALTENYMTGFTGYFASWFLVYLLGAVFGKIMEETGAANSIANWVKRVIGAKHAVLAVVVACSVMAYGGVSVAIVAFAAYPIALSLFREGNIPHRFIPAAIVFGSISFTMTSPGSPEVQNLIPMEFFGTKPTAGGWIAIVVAIFIIIVGSYAMKFMVDRAIKNGEQFDAPQVVMENLSKLEAVERNLPPVFFSILPLALVVITLNISAQFISSVGAALLGLFVGCAVGLGTMYKYTDQYRAMFTKGAENAVIATVNICAVVGFGAVAQQTPTFQMIVDGLVSLPGMEYIGLAVAVTVIAGITGSASGGLGIALPILAPIYNVQGLDPNAMHRISALASGGLDSLPHNGYIVTTIRAVSNETHDRAYKPIFVISVGVSLVALALAIILYSIF</sequence>
<feature type="transmembrane region" description="Helical" evidence="1">
    <location>
        <begin position="333"/>
        <end position="358"/>
    </location>
</feature>
<dbReference type="Proteomes" id="UP000317316">
    <property type="component" value="Unassembled WGS sequence"/>
</dbReference>
<dbReference type="RefSeq" id="WP_142539665.1">
    <property type="nucleotide sequence ID" value="NZ_BMIE01000001.1"/>
</dbReference>
<organism evidence="2 3">
    <name type="scientific">Psychrobacillus lasiicapitis</name>
    <dbReference type="NCBI Taxonomy" id="1636719"/>
    <lineage>
        <taxon>Bacteria</taxon>
        <taxon>Bacillati</taxon>
        <taxon>Bacillota</taxon>
        <taxon>Bacilli</taxon>
        <taxon>Bacillales</taxon>
        <taxon>Bacillaceae</taxon>
        <taxon>Psychrobacillus</taxon>
    </lineage>
</organism>
<dbReference type="EMBL" id="VDGH01000008">
    <property type="protein sequence ID" value="TQR11881.1"/>
    <property type="molecule type" value="Genomic_DNA"/>
</dbReference>
<dbReference type="Pfam" id="PF02447">
    <property type="entry name" value="GntP_permease"/>
    <property type="match status" value="1"/>
</dbReference>
<feature type="transmembrane region" description="Helical" evidence="1">
    <location>
        <begin position="295"/>
        <end position="313"/>
    </location>
</feature>
<dbReference type="GO" id="GO:0015128">
    <property type="term" value="F:gluconate transmembrane transporter activity"/>
    <property type="evidence" value="ECO:0007669"/>
    <property type="project" value="InterPro"/>
</dbReference>
<reference evidence="2 3" key="1">
    <citation type="submission" date="2019-05" db="EMBL/GenBank/DDBJ databases">
        <title>Psychrobacillus vulpis sp. nov., a new species isolated from feces of a red fox that inhabits in The Tablas de Daimiel Natural Park, Albacete, Spain.</title>
        <authorList>
            <person name="Rodriguez M."/>
            <person name="Reina J.C."/>
            <person name="Bejar V."/>
            <person name="Llamas I."/>
        </authorList>
    </citation>
    <scope>NUCLEOTIDE SEQUENCE [LARGE SCALE GENOMIC DNA]</scope>
    <source>
        <strain evidence="2 3">NEAU-3TGS17</strain>
    </source>
</reference>
<evidence type="ECO:0000256" key="1">
    <source>
        <dbReference type="SAM" id="Phobius"/>
    </source>
</evidence>
<feature type="transmembrane region" description="Helical" evidence="1">
    <location>
        <begin position="232"/>
        <end position="249"/>
    </location>
</feature>
<dbReference type="AlphaFoldDB" id="A0A544T396"/>
<keyword evidence="1" id="KW-0472">Membrane</keyword>
<dbReference type="InterPro" id="IPR003474">
    <property type="entry name" value="Glcn_transporter"/>
</dbReference>
<feature type="transmembrane region" description="Helical" evidence="1">
    <location>
        <begin position="414"/>
        <end position="435"/>
    </location>
</feature>
<keyword evidence="1" id="KW-0812">Transmembrane</keyword>
<dbReference type="GO" id="GO:0005886">
    <property type="term" value="C:plasma membrane"/>
    <property type="evidence" value="ECO:0007669"/>
    <property type="project" value="TreeGrafter"/>
</dbReference>
<feature type="transmembrane region" description="Helical" evidence="1">
    <location>
        <begin position="56"/>
        <end position="76"/>
    </location>
</feature>
<dbReference type="PANTHER" id="PTHR30354:SF7">
    <property type="entry name" value="BLL7963 PROTEIN"/>
    <property type="match status" value="1"/>
</dbReference>
<dbReference type="OrthoDB" id="86125at2"/>
<evidence type="ECO:0000313" key="2">
    <source>
        <dbReference type="EMBL" id="TQR11881.1"/>
    </source>
</evidence>
<feature type="transmembrane region" description="Helical" evidence="1">
    <location>
        <begin position="255"/>
        <end position="274"/>
    </location>
</feature>
<gene>
    <name evidence="2" type="ORF">FG382_14815</name>
</gene>
<feature type="transmembrane region" description="Helical" evidence="1">
    <location>
        <begin position="25"/>
        <end position="44"/>
    </location>
</feature>
<feature type="transmembrane region" description="Helical" evidence="1">
    <location>
        <begin position="178"/>
        <end position="198"/>
    </location>
</feature>
<accession>A0A544T396</accession>
<feature type="transmembrane region" description="Helical" evidence="1">
    <location>
        <begin position="96"/>
        <end position="129"/>
    </location>
</feature>